<organism evidence="1">
    <name type="scientific">Opuntia streptacantha</name>
    <name type="common">Prickly pear cactus</name>
    <name type="synonym">Opuntia cardona</name>
    <dbReference type="NCBI Taxonomy" id="393608"/>
    <lineage>
        <taxon>Eukaryota</taxon>
        <taxon>Viridiplantae</taxon>
        <taxon>Streptophyta</taxon>
        <taxon>Embryophyta</taxon>
        <taxon>Tracheophyta</taxon>
        <taxon>Spermatophyta</taxon>
        <taxon>Magnoliopsida</taxon>
        <taxon>eudicotyledons</taxon>
        <taxon>Gunneridae</taxon>
        <taxon>Pentapetalae</taxon>
        <taxon>Caryophyllales</taxon>
        <taxon>Cactineae</taxon>
        <taxon>Cactaceae</taxon>
        <taxon>Opuntioideae</taxon>
        <taxon>Opuntia</taxon>
    </lineage>
</organism>
<evidence type="ECO:0000313" key="1">
    <source>
        <dbReference type="EMBL" id="MBA4649039.1"/>
    </source>
</evidence>
<proteinExistence type="predicted"/>
<accession>A0A7C8ZQC6</accession>
<sequence>MAGIAIVLDLLKKSPSFYSSHTLHSIGSFSAKVAISGSVASLAASYPFAFRAYLDSNNRFAYCDTAATWGDDHISKDNEDHISKDRDTSGYVLEPDSLNHVGKVYHIELKPLFSAFHWKTFGLTTLRSFLMYYLPLLEPHTAVEDDDEDFLAEHPEKKQLDLVTPSQKAIKQIIRESAIVTTRRVLERLVVSYFSQRMAWKLLKDAPKSAARKAERGMPKTIYFYSVTRTTFRAHFLGVAASWIVQVGVDIYKALSHLFNTKEELDEVDKRKEFELLGRKILSATIRCTASLVFAAIGAGLGALLIRPSLGQWLGCAAGDLAGPVIVAVCFDKLLHVEP</sequence>
<name>A0A7C8ZQC6_OPUST</name>
<protein>
    <submittedName>
        <fullName evidence="1">Uncharacterized protein</fullName>
    </submittedName>
</protein>
<dbReference type="AlphaFoldDB" id="A0A7C8ZQC6"/>
<dbReference type="PANTHER" id="PTHR36074">
    <property type="entry name" value="ISOPENTENYL-DIPHOSPHATE DELTA-ISOMERASE"/>
    <property type="match status" value="1"/>
</dbReference>
<reference evidence="1" key="2">
    <citation type="submission" date="2020-07" db="EMBL/GenBank/DDBJ databases">
        <authorList>
            <person name="Vera ALvarez R."/>
            <person name="Arias-Moreno D.M."/>
            <person name="Jimenez-Jacinto V."/>
            <person name="Jimenez-Bremont J.F."/>
            <person name="Swaminathan K."/>
            <person name="Moose S.P."/>
            <person name="Guerrero-Gonzalez M.L."/>
            <person name="Marino-Ramirez L."/>
            <person name="Landsman D."/>
            <person name="Rodriguez-Kessler M."/>
            <person name="Delgado-Sanchez P."/>
        </authorList>
    </citation>
    <scope>NUCLEOTIDE SEQUENCE</scope>
    <source>
        <tissue evidence="1">Cladode</tissue>
    </source>
</reference>
<dbReference type="PANTHER" id="PTHR36074:SF1">
    <property type="entry name" value="ISOPENTENYL-DIPHOSPHATE DELTA-ISOMERASE"/>
    <property type="match status" value="1"/>
</dbReference>
<dbReference type="EMBL" id="GISG01158095">
    <property type="protein sequence ID" value="MBA4649039.1"/>
    <property type="molecule type" value="Transcribed_RNA"/>
</dbReference>
<reference evidence="1" key="1">
    <citation type="journal article" date="2013" name="J. Plant Res.">
        <title>Effect of fungi and light on seed germination of three Opuntia species from semiarid lands of central Mexico.</title>
        <authorList>
            <person name="Delgado-Sanchez P."/>
            <person name="Jimenez-Bremont J.F."/>
            <person name="Guerrero-Gonzalez Mde L."/>
            <person name="Flores J."/>
        </authorList>
    </citation>
    <scope>NUCLEOTIDE SEQUENCE</scope>
    <source>
        <tissue evidence="1">Cladode</tissue>
    </source>
</reference>